<dbReference type="InterPro" id="IPR008969">
    <property type="entry name" value="CarboxyPept-like_regulatory"/>
</dbReference>
<comment type="subcellular location">
    <subcellularLocation>
        <location evidence="1">Cell outer membrane</location>
        <topology evidence="1">Multi-pass membrane protein</topology>
    </subcellularLocation>
</comment>
<dbReference type="AlphaFoldDB" id="A0A4Z0V381"/>
<sequence>MRHRFRYRPALSGIFADYSIHLSTNHISIPLILFMKAKGLYLFLLLVLFLFSPSLRAYSQQSSGGTDDKATPKSLITGLILDAEGEPLPGVTVRIVKTDKAALTNVNGEFSIPGAAGQTLAISYIGKKPMQVKATVGKRMKITMEDDAESISEVVVTGIYSRNKESFTGAASSFSAEELKMAGNTNLIQSLKTLDPAFTVLENNQFGSDPNRLPDLEIRGKSSVVGLKEQFGQDPNQPLFILDGFETTLQTIMDLSMDRIESVNILKDAASTAIYGSKAANGVIVVETKAPEMGKLKLTYNGSFNFSWADLTDYNLMNAAEKLEFERLAGNFESNLADSQELAQIRYNRLLGNVLRGVDTYWLSEPLQNGLNQRHNLYVQGGSSDLRFGIGVNYNRIDGIMKDSRRNVGGGYMDIIYRTGKLSFTNKITVDYTDLTNPVVGFSDYADANPYYPKYNADGSIDQWLEAPADASGSSSYIYVSNPLWNAAQNSYDKGNSWGVRNNFNLEYRPIDQIMVRGRFSVSKTTQESETFTSPSDTQFNEAELLKKGTYSNNRSDSFSYDADVSVTYGQLFARKHQVNAVVGASVRENKSKDKGFDAQGFPEGDFTTPGFANSYSDIGKPSYSDYTSRSANFYFNGGYAFMNKYLLDANIRMDGTSVFGSNKHFTTTWAFGIGWNIAYEDFIRNHTGIFNMFKIRGSIGNPGNQSFGAFNAITTYKYNNWMLNNFGTGVLINAFGDPNLEWQKTIDLNVGLDLSMWNRFHLNFDIYRKNTDPLLASIGVPLSVGTTNRLANIGQQVNKGYSGTVRYAILYNPSNSLNWTMSVSFSHNSSEYRKIGDKLNQFNRENLSKSLTRYYDGGSPTALWAVRSAGIDPATGQEIFITKDGAYTFKHSYADEVVVGDTRPDLEGVIGNTLYWKGFSASVYCRYSLGGKAFNSTLYNKVESISRTDLSSNQDKRALYDRWQKPGDIAQFKGIRETSSTPMSSRFVQDNDYFTIESVHVGWELPTRWMETIGFQGISLSAYMNDIARWSKIKDERGTSYPFSRSVSFAVGINF</sequence>
<feature type="transmembrane region" description="Helical" evidence="2">
    <location>
        <begin position="40"/>
        <end position="58"/>
    </location>
</feature>
<evidence type="ECO:0000259" key="3">
    <source>
        <dbReference type="Pfam" id="PF07715"/>
    </source>
</evidence>
<protein>
    <submittedName>
        <fullName evidence="4">SusC/RagA family TonB-linked outer membrane protein</fullName>
    </submittedName>
</protein>
<accession>A0A4Z0V381</accession>
<proteinExistence type="inferred from homology"/>
<dbReference type="Gene3D" id="2.170.130.10">
    <property type="entry name" value="TonB-dependent receptor, plug domain"/>
    <property type="match status" value="1"/>
</dbReference>
<dbReference type="SUPFAM" id="SSF56935">
    <property type="entry name" value="Porins"/>
    <property type="match status" value="1"/>
</dbReference>
<keyword evidence="1" id="KW-0813">Transport</keyword>
<dbReference type="Pfam" id="PF07715">
    <property type="entry name" value="Plug"/>
    <property type="match status" value="1"/>
</dbReference>
<dbReference type="InterPro" id="IPR023996">
    <property type="entry name" value="TonB-dep_OMP_SusC/RagA"/>
</dbReference>
<dbReference type="SUPFAM" id="SSF49464">
    <property type="entry name" value="Carboxypeptidase regulatory domain-like"/>
    <property type="match status" value="1"/>
</dbReference>
<dbReference type="InterPro" id="IPR023997">
    <property type="entry name" value="TonB-dep_OMP_SusC/RagA_CS"/>
</dbReference>
<keyword evidence="1 2" id="KW-0472">Membrane</keyword>
<keyword evidence="5" id="KW-1185">Reference proteome</keyword>
<reference evidence="4 5" key="1">
    <citation type="submission" date="2019-02" db="EMBL/GenBank/DDBJ databases">
        <title>Isolation and identification of novel species under the genus Muribaculum.</title>
        <authorList>
            <person name="Miyake S."/>
            <person name="Ding Y."/>
            <person name="Low A."/>
            <person name="Soh M."/>
            <person name="Seedorf H."/>
        </authorList>
    </citation>
    <scope>NUCLEOTIDE SEQUENCE [LARGE SCALE GENOMIC DNA]</scope>
    <source>
        <strain evidence="4 5">TLL-A3</strain>
    </source>
</reference>
<evidence type="ECO:0000256" key="1">
    <source>
        <dbReference type="PROSITE-ProRule" id="PRU01360"/>
    </source>
</evidence>
<comment type="similarity">
    <text evidence="1">Belongs to the TonB-dependent receptor family.</text>
</comment>
<dbReference type="Pfam" id="PF13715">
    <property type="entry name" value="CarbopepD_reg_2"/>
    <property type="match status" value="1"/>
</dbReference>
<dbReference type="NCBIfam" id="TIGR04056">
    <property type="entry name" value="OMP_RagA_SusC"/>
    <property type="match status" value="1"/>
</dbReference>
<keyword evidence="1" id="KW-0998">Cell outer membrane</keyword>
<dbReference type="PROSITE" id="PS52016">
    <property type="entry name" value="TONB_DEPENDENT_REC_3"/>
    <property type="match status" value="1"/>
</dbReference>
<dbReference type="GO" id="GO:0009279">
    <property type="term" value="C:cell outer membrane"/>
    <property type="evidence" value="ECO:0007669"/>
    <property type="project" value="UniProtKB-SubCell"/>
</dbReference>
<comment type="caution">
    <text evidence="4">The sequence shown here is derived from an EMBL/GenBank/DDBJ whole genome shotgun (WGS) entry which is preliminary data.</text>
</comment>
<name>A0A4Z0V381_9BACT</name>
<feature type="domain" description="TonB-dependent receptor plug" evidence="3">
    <location>
        <begin position="164"/>
        <end position="283"/>
    </location>
</feature>
<dbReference type="NCBIfam" id="TIGR04057">
    <property type="entry name" value="SusC_RagA_signa"/>
    <property type="match status" value="1"/>
</dbReference>
<dbReference type="Gene3D" id="2.60.40.1120">
    <property type="entry name" value="Carboxypeptidase-like, regulatory domain"/>
    <property type="match status" value="1"/>
</dbReference>
<dbReference type="EMBL" id="SJSA01000001">
    <property type="protein sequence ID" value="TGG39676.1"/>
    <property type="molecule type" value="Genomic_DNA"/>
</dbReference>
<dbReference type="InterPro" id="IPR037066">
    <property type="entry name" value="Plug_dom_sf"/>
</dbReference>
<gene>
    <name evidence="4" type="ORF">EZ315_02765</name>
</gene>
<evidence type="ECO:0000313" key="4">
    <source>
        <dbReference type="EMBL" id="TGG39676.1"/>
    </source>
</evidence>
<keyword evidence="1 2" id="KW-0812">Transmembrane</keyword>
<dbReference type="Proteomes" id="UP000297635">
    <property type="component" value="Unassembled WGS sequence"/>
</dbReference>
<dbReference type="InterPro" id="IPR039426">
    <property type="entry name" value="TonB-dep_rcpt-like"/>
</dbReference>
<dbReference type="InterPro" id="IPR012910">
    <property type="entry name" value="Plug_dom"/>
</dbReference>
<keyword evidence="1" id="KW-1134">Transmembrane beta strand</keyword>
<evidence type="ECO:0000313" key="5">
    <source>
        <dbReference type="Proteomes" id="UP000297635"/>
    </source>
</evidence>
<keyword evidence="2" id="KW-1133">Transmembrane helix</keyword>
<organism evidence="4 5">
    <name type="scientific">Duncaniella freteri</name>
    <dbReference type="NCBI Taxonomy" id="2530391"/>
    <lineage>
        <taxon>Bacteria</taxon>
        <taxon>Pseudomonadati</taxon>
        <taxon>Bacteroidota</taxon>
        <taxon>Bacteroidia</taxon>
        <taxon>Bacteroidales</taxon>
        <taxon>Muribaculaceae</taxon>
        <taxon>Duncaniella</taxon>
    </lineage>
</organism>
<evidence type="ECO:0000256" key="2">
    <source>
        <dbReference type="SAM" id="Phobius"/>
    </source>
</evidence>